<dbReference type="SUPFAM" id="SSF52777">
    <property type="entry name" value="CoA-dependent acyltransferases"/>
    <property type="match status" value="1"/>
</dbReference>
<dbReference type="Proteomes" id="UP000887566">
    <property type="component" value="Unplaced"/>
</dbReference>
<reference evidence="7" key="1">
    <citation type="submission" date="2022-11" db="UniProtKB">
        <authorList>
            <consortium name="WormBaseParasite"/>
        </authorList>
    </citation>
    <scope>IDENTIFICATION</scope>
</reference>
<dbReference type="PROSITE" id="PS00439">
    <property type="entry name" value="ACYLTRANSF_C_1"/>
    <property type="match status" value="1"/>
</dbReference>
<keyword evidence="3" id="KW-0012">Acyltransferase</keyword>
<keyword evidence="4" id="KW-1133">Transmembrane helix</keyword>
<dbReference type="PANTHER" id="PTHR22589">
    <property type="entry name" value="CARNITINE O-ACYLTRANSFERASE"/>
    <property type="match status" value="1"/>
</dbReference>
<accession>A0A914WCS2</accession>
<dbReference type="Gene3D" id="3.30.559.70">
    <property type="entry name" value="Choline/Carnitine o-acyltransferase, domain 2"/>
    <property type="match status" value="1"/>
</dbReference>
<evidence type="ECO:0000256" key="3">
    <source>
        <dbReference type="ARBA" id="ARBA00023315"/>
    </source>
</evidence>
<proteinExistence type="inferred from homology"/>
<keyword evidence="4" id="KW-0812">Transmembrane</keyword>
<dbReference type="InterPro" id="IPR039551">
    <property type="entry name" value="Cho/carn_acyl_trans"/>
</dbReference>
<comment type="similarity">
    <text evidence="1">Belongs to the carnitine/choline acetyltransferase family.</text>
</comment>
<keyword evidence="6" id="KW-1185">Reference proteome</keyword>
<feature type="transmembrane region" description="Helical" evidence="4">
    <location>
        <begin position="110"/>
        <end position="128"/>
    </location>
</feature>
<name>A0A914WCS2_9BILA</name>
<evidence type="ECO:0000256" key="2">
    <source>
        <dbReference type="ARBA" id="ARBA00022679"/>
    </source>
</evidence>
<feature type="domain" description="Choline/carnitine acyltransferase" evidence="5">
    <location>
        <begin position="184"/>
        <end position="435"/>
    </location>
</feature>
<dbReference type="InterPro" id="IPR042231">
    <property type="entry name" value="Cho/carn_acyl_trans_2"/>
</dbReference>
<dbReference type="PANTHER" id="PTHR22589:SF104">
    <property type="entry name" value="CHOLINE_CARNITINE ACYLTRANSFERASE DOMAIN-CONTAINING PROTEIN"/>
    <property type="match status" value="1"/>
</dbReference>
<feature type="transmembrane region" description="Helical" evidence="4">
    <location>
        <begin position="64"/>
        <end position="84"/>
    </location>
</feature>
<dbReference type="GO" id="GO:0009437">
    <property type="term" value="P:carnitine metabolic process"/>
    <property type="evidence" value="ECO:0007669"/>
    <property type="project" value="TreeGrafter"/>
</dbReference>
<evidence type="ECO:0000256" key="4">
    <source>
        <dbReference type="SAM" id="Phobius"/>
    </source>
</evidence>
<protein>
    <submittedName>
        <fullName evidence="7">Choline/carnitine acyltransferase domain-containing protein</fullName>
    </submittedName>
</protein>
<dbReference type="Gene3D" id="3.30.559.10">
    <property type="entry name" value="Chloramphenicol acetyltransferase-like domain"/>
    <property type="match status" value="1"/>
</dbReference>
<evidence type="ECO:0000259" key="5">
    <source>
        <dbReference type="Pfam" id="PF00755"/>
    </source>
</evidence>
<evidence type="ECO:0000313" key="7">
    <source>
        <dbReference type="WBParaSite" id="PSAMB.scaffold3883size16530.g22794.t1"/>
    </source>
</evidence>
<dbReference type="AlphaFoldDB" id="A0A914WCS2"/>
<dbReference type="GO" id="GO:0006631">
    <property type="term" value="P:fatty acid metabolic process"/>
    <property type="evidence" value="ECO:0007669"/>
    <property type="project" value="TreeGrafter"/>
</dbReference>
<evidence type="ECO:0000256" key="1">
    <source>
        <dbReference type="ARBA" id="ARBA00005232"/>
    </source>
</evidence>
<dbReference type="WBParaSite" id="PSAMB.scaffold3883size16530.g22794.t1">
    <property type="protein sequence ID" value="PSAMB.scaffold3883size16530.g22794.t1"/>
    <property type="gene ID" value="PSAMB.scaffold3883size16530.g22794"/>
</dbReference>
<organism evidence="6 7">
    <name type="scientific">Plectus sambesii</name>
    <dbReference type="NCBI Taxonomy" id="2011161"/>
    <lineage>
        <taxon>Eukaryota</taxon>
        <taxon>Metazoa</taxon>
        <taxon>Ecdysozoa</taxon>
        <taxon>Nematoda</taxon>
        <taxon>Chromadorea</taxon>
        <taxon>Plectida</taxon>
        <taxon>Plectina</taxon>
        <taxon>Plectoidea</taxon>
        <taxon>Plectidae</taxon>
        <taxon>Plectus</taxon>
    </lineage>
</organism>
<keyword evidence="2" id="KW-0808">Transferase</keyword>
<keyword evidence="4" id="KW-0472">Membrane</keyword>
<dbReference type="Pfam" id="PF00755">
    <property type="entry name" value="Carn_acyltransf"/>
    <property type="match status" value="1"/>
</dbReference>
<dbReference type="InterPro" id="IPR000542">
    <property type="entry name" value="Carn_acyl_trans"/>
</dbReference>
<dbReference type="GO" id="GO:0004095">
    <property type="term" value="F:carnitine O-palmitoyltransferase activity"/>
    <property type="evidence" value="ECO:0007669"/>
    <property type="project" value="TreeGrafter"/>
</dbReference>
<evidence type="ECO:0000313" key="6">
    <source>
        <dbReference type="Proteomes" id="UP000887566"/>
    </source>
</evidence>
<sequence>MQGCQPSSSSSYAKENKRGVGELWFAMGYFTNKVTQQPIHKLSVADYRPQDWTDYHYNRFRNKVWPLSAHSLLCTIGVISFLHFEAVNPSFGAIDYIQENFFPPIVGRNIVTLALSVVLFAVFVWFVFDQTLRYLISFALRYKGWVYDPVGRPSVATRIYMLFIKLLQRRETLFFSYQGVLPTLPLPTLQATVDKYLKSMRALLSDEEFDRQKKLADDFLSKGTATSLQMRLHVKWLSSKNYVTDWWKEIVYMRHRGSLIKTNMAGVDVIFRRTTHLPAARAANLVVCNRMFENEIIHQQTMKPVTAGGVPLCAMQYQDFHRTLRVPGVETDHMIKLDETARHVAVYCKGCWYKVNIFAGDRLLKASEIERAFQMIIDSKPDPSPGEEHLSALTGGERAVWAKIRSEEFSSGLNKDALDAIESALDVIWFDEEFRNYDEVRLVARCCQYLTVQSELLAKIRLISPLVYSLPVERLRSDRSLALVVC</sequence>
<dbReference type="GO" id="GO:0005739">
    <property type="term" value="C:mitochondrion"/>
    <property type="evidence" value="ECO:0007669"/>
    <property type="project" value="TreeGrafter"/>
</dbReference>
<dbReference type="InterPro" id="IPR023213">
    <property type="entry name" value="CAT-like_dom_sf"/>
</dbReference>